<dbReference type="EMBL" id="JAPQKS010000005">
    <property type="protein sequence ID" value="KAJ5225259.1"/>
    <property type="molecule type" value="Genomic_DNA"/>
</dbReference>
<evidence type="ECO:0000313" key="2">
    <source>
        <dbReference type="EMBL" id="KAJ5225259.1"/>
    </source>
</evidence>
<dbReference type="OrthoDB" id="4148828at2759"/>
<dbReference type="RefSeq" id="XP_058328670.1">
    <property type="nucleotide sequence ID" value="XM_058475780.1"/>
</dbReference>
<name>A0A9W9TJW4_9EURO</name>
<reference evidence="2" key="1">
    <citation type="submission" date="2022-11" db="EMBL/GenBank/DDBJ databases">
        <authorList>
            <person name="Petersen C."/>
        </authorList>
    </citation>
    <scope>NUCLEOTIDE SEQUENCE</scope>
    <source>
        <strain evidence="2">IBT 19713</strain>
    </source>
</reference>
<gene>
    <name evidence="2" type="ORF">N7468_006484</name>
</gene>
<feature type="compositionally biased region" description="Acidic residues" evidence="1">
    <location>
        <begin position="76"/>
        <end position="87"/>
    </location>
</feature>
<sequence>MSGIVTRPLSVFRRPDSSKPLHARWGDVGISVPTEGSWNQIDNPHRRALEERQRYGPGFVPGCVSPIRDTSLVKDEGEEDEEEEADEKEQRREIADKPLPRLPKRLPTLGRSNSLQPGRLSVRLASRPKNMNGEPKTEQEVYLEKSKKSDFTYKPIQQDYTAEATEISKRGYTQNSPSQPVCRALPVLRWKARLIHRTAWGKRHQHGPSIPPQSPLQNEALGKKASEEAFYSPQKDRSTSSSPSAAYEMPPRRRTSPFVAADRKRSSLVRPMTLTMVPDSEELY</sequence>
<comment type="caution">
    <text evidence="2">The sequence shown here is derived from an EMBL/GenBank/DDBJ whole genome shotgun (WGS) entry which is preliminary data.</text>
</comment>
<dbReference type="Proteomes" id="UP001150941">
    <property type="component" value="Unassembled WGS sequence"/>
</dbReference>
<dbReference type="AlphaFoldDB" id="A0A9W9TJW4"/>
<feature type="region of interest" description="Disordered" evidence="1">
    <location>
        <begin position="1"/>
        <end position="24"/>
    </location>
</feature>
<reference evidence="2" key="2">
    <citation type="journal article" date="2023" name="IMA Fungus">
        <title>Comparative genomic study of the Penicillium genus elucidates a diverse pangenome and 15 lateral gene transfer events.</title>
        <authorList>
            <person name="Petersen C."/>
            <person name="Sorensen T."/>
            <person name="Nielsen M.R."/>
            <person name="Sondergaard T.E."/>
            <person name="Sorensen J.L."/>
            <person name="Fitzpatrick D.A."/>
            <person name="Frisvad J.C."/>
            <person name="Nielsen K.L."/>
        </authorList>
    </citation>
    <scope>NUCLEOTIDE SEQUENCE</scope>
    <source>
        <strain evidence="2">IBT 19713</strain>
    </source>
</reference>
<feature type="region of interest" description="Disordered" evidence="1">
    <location>
        <begin position="201"/>
        <end position="265"/>
    </location>
</feature>
<dbReference type="GeneID" id="83203083"/>
<protein>
    <submittedName>
        <fullName evidence="2">Uncharacterized protein</fullName>
    </submittedName>
</protein>
<feature type="compositionally biased region" description="Basic and acidic residues" evidence="1">
    <location>
        <begin position="88"/>
        <end position="99"/>
    </location>
</feature>
<proteinExistence type="predicted"/>
<evidence type="ECO:0000313" key="3">
    <source>
        <dbReference type="Proteomes" id="UP001150941"/>
    </source>
</evidence>
<accession>A0A9W9TJW4</accession>
<evidence type="ECO:0000256" key="1">
    <source>
        <dbReference type="SAM" id="MobiDB-lite"/>
    </source>
</evidence>
<keyword evidence="3" id="KW-1185">Reference proteome</keyword>
<feature type="region of interest" description="Disordered" evidence="1">
    <location>
        <begin position="52"/>
        <end position="143"/>
    </location>
</feature>
<organism evidence="2 3">
    <name type="scientific">Penicillium chermesinum</name>
    <dbReference type="NCBI Taxonomy" id="63820"/>
    <lineage>
        <taxon>Eukaryota</taxon>
        <taxon>Fungi</taxon>
        <taxon>Dikarya</taxon>
        <taxon>Ascomycota</taxon>
        <taxon>Pezizomycotina</taxon>
        <taxon>Eurotiomycetes</taxon>
        <taxon>Eurotiomycetidae</taxon>
        <taxon>Eurotiales</taxon>
        <taxon>Aspergillaceae</taxon>
        <taxon>Penicillium</taxon>
    </lineage>
</organism>